<evidence type="ECO:0000256" key="1">
    <source>
        <dbReference type="ARBA" id="ARBA00023125"/>
    </source>
</evidence>
<dbReference type="InterPro" id="IPR009057">
    <property type="entry name" value="Homeodomain-like_sf"/>
</dbReference>
<dbReference type="EMBL" id="BLAF01000019">
    <property type="protein sequence ID" value="GES20863.1"/>
    <property type="molecule type" value="Genomic_DNA"/>
</dbReference>
<dbReference type="Proteomes" id="UP000377595">
    <property type="component" value="Unassembled WGS sequence"/>
</dbReference>
<gene>
    <name evidence="3" type="ORF">Aple_037590</name>
</gene>
<keyword evidence="4" id="KW-1185">Reference proteome</keyword>
<protein>
    <submittedName>
        <fullName evidence="3">TetR family transcriptional regulator</fullName>
    </submittedName>
</protein>
<dbReference type="RefSeq" id="WP_155345880.1">
    <property type="nucleotide sequence ID" value="NZ_BAAAHM010000032.1"/>
</dbReference>
<reference evidence="3 4" key="1">
    <citation type="submission" date="2019-10" db="EMBL/GenBank/DDBJ databases">
        <title>Whole genome shotgun sequence of Acrocarpospora pleiomorpha NBRC 16267.</title>
        <authorList>
            <person name="Ichikawa N."/>
            <person name="Kimura A."/>
            <person name="Kitahashi Y."/>
            <person name="Komaki H."/>
            <person name="Oguchi A."/>
        </authorList>
    </citation>
    <scope>NUCLEOTIDE SEQUENCE [LARGE SCALE GENOMIC DNA]</scope>
    <source>
        <strain evidence="3 4">NBRC 16267</strain>
    </source>
</reference>
<accession>A0A5M3XNZ8</accession>
<feature type="domain" description="HTH tetR-type" evidence="2">
    <location>
        <begin position="14"/>
        <end position="56"/>
    </location>
</feature>
<evidence type="ECO:0000313" key="3">
    <source>
        <dbReference type="EMBL" id="GES20863.1"/>
    </source>
</evidence>
<keyword evidence="1" id="KW-0238">DNA-binding</keyword>
<dbReference type="Gene3D" id="1.10.357.10">
    <property type="entry name" value="Tetracycline Repressor, domain 2"/>
    <property type="match status" value="1"/>
</dbReference>
<dbReference type="OrthoDB" id="3687980at2"/>
<dbReference type="InterPro" id="IPR036271">
    <property type="entry name" value="Tet_transcr_reg_TetR-rel_C_sf"/>
</dbReference>
<comment type="caution">
    <text evidence="3">The sequence shown here is derived from an EMBL/GenBank/DDBJ whole genome shotgun (WGS) entry which is preliminary data.</text>
</comment>
<dbReference type="AlphaFoldDB" id="A0A5M3XNZ8"/>
<evidence type="ECO:0000313" key="4">
    <source>
        <dbReference type="Proteomes" id="UP000377595"/>
    </source>
</evidence>
<dbReference type="Pfam" id="PF00440">
    <property type="entry name" value="TetR_N"/>
    <property type="match status" value="1"/>
</dbReference>
<evidence type="ECO:0000259" key="2">
    <source>
        <dbReference type="Pfam" id="PF00440"/>
    </source>
</evidence>
<proteinExistence type="predicted"/>
<dbReference type="PANTHER" id="PTHR30055">
    <property type="entry name" value="HTH-TYPE TRANSCRIPTIONAL REGULATOR RUTR"/>
    <property type="match status" value="1"/>
</dbReference>
<dbReference type="InterPro" id="IPR050109">
    <property type="entry name" value="HTH-type_TetR-like_transc_reg"/>
</dbReference>
<dbReference type="GO" id="GO:0000976">
    <property type="term" value="F:transcription cis-regulatory region binding"/>
    <property type="evidence" value="ECO:0007669"/>
    <property type="project" value="TreeGrafter"/>
</dbReference>
<dbReference type="InterPro" id="IPR001647">
    <property type="entry name" value="HTH_TetR"/>
</dbReference>
<dbReference type="SUPFAM" id="SSF46689">
    <property type="entry name" value="Homeodomain-like"/>
    <property type="match status" value="1"/>
</dbReference>
<sequence>MRQRRSEETVQRLLDTALVAFTEGDFTLRGVTTRSGVSVGSLYHHFGSFDGLAAALYSECMALLLDALIDALERTRTPRTGVRAIVRAYLAFTRTSPARARFIHAAPNTAGHAAAIAERKAPQIDRLVAWLRPHIAAGTVADLPIPLIEMLLIGPLAEVTRRWLAGVPGIDLAEAARVLPEPIWRSLQAGY</sequence>
<dbReference type="SUPFAM" id="SSF48498">
    <property type="entry name" value="Tetracyclin repressor-like, C-terminal domain"/>
    <property type="match status" value="1"/>
</dbReference>
<dbReference type="PANTHER" id="PTHR30055:SF187">
    <property type="entry name" value="TRANSCRIPTIONAL REGULATORY PROTEIN"/>
    <property type="match status" value="1"/>
</dbReference>
<dbReference type="GO" id="GO:0003700">
    <property type="term" value="F:DNA-binding transcription factor activity"/>
    <property type="evidence" value="ECO:0007669"/>
    <property type="project" value="TreeGrafter"/>
</dbReference>
<organism evidence="3 4">
    <name type="scientific">Acrocarpospora pleiomorpha</name>
    <dbReference type="NCBI Taxonomy" id="90975"/>
    <lineage>
        <taxon>Bacteria</taxon>
        <taxon>Bacillati</taxon>
        <taxon>Actinomycetota</taxon>
        <taxon>Actinomycetes</taxon>
        <taxon>Streptosporangiales</taxon>
        <taxon>Streptosporangiaceae</taxon>
        <taxon>Acrocarpospora</taxon>
    </lineage>
</organism>
<name>A0A5M3XNZ8_9ACTN</name>